<dbReference type="NCBIfam" id="TIGR04056">
    <property type="entry name" value="OMP_RagA_SusC"/>
    <property type="match status" value="1"/>
</dbReference>
<dbReference type="Gene3D" id="2.40.170.20">
    <property type="entry name" value="TonB-dependent receptor, beta-barrel domain"/>
    <property type="match status" value="1"/>
</dbReference>
<feature type="signal peptide" evidence="8">
    <location>
        <begin position="1"/>
        <end position="24"/>
    </location>
</feature>
<proteinExistence type="inferred from homology"/>
<keyword evidence="6 7" id="KW-0998">Cell outer membrane</keyword>
<dbReference type="AlphaFoldDB" id="A0A495J0X7"/>
<evidence type="ECO:0000256" key="2">
    <source>
        <dbReference type="ARBA" id="ARBA00022448"/>
    </source>
</evidence>
<protein>
    <submittedName>
        <fullName evidence="10">TonB-linked SusC/RagA family outer membrane protein</fullName>
    </submittedName>
</protein>
<keyword evidence="4 7" id="KW-0812">Transmembrane</keyword>
<organism evidence="10 11">
    <name type="scientific">Mucilaginibacter gracilis</name>
    <dbReference type="NCBI Taxonomy" id="423350"/>
    <lineage>
        <taxon>Bacteria</taxon>
        <taxon>Pseudomonadati</taxon>
        <taxon>Bacteroidota</taxon>
        <taxon>Sphingobacteriia</taxon>
        <taxon>Sphingobacteriales</taxon>
        <taxon>Sphingobacteriaceae</taxon>
        <taxon>Mucilaginibacter</taxon>
    </lineage>
</organism>
<evidence type="ECO:0000313" key="10">
    <source>
        <dbReference type="EMBL" id="RKR81964.1"/>
    </source>
</evidence>
<comment type="caution">
    <text evidence="10">The sequence shown here is derived from an EMBL/GenBank/DDBJ whole genome shotgun (WGS) entry which is preliminary data.</text>
</comment>
<evidence type="ECO:0000256" key="4">
    <source>
        <dbReference type="ARBA" id="ARBA00022692"/>
    </source>
</evidence>
<comment type="subcellular location">
    <subcellularLocation>
        <location evidence="1 7">Cell outer membrane</location>
        <topology evidence="1 7">Multi-pass membrane protein</topology>
    </subcellularLocation>
</comment>
<dbReference type="InterPro" id="IPR018247">
    <property type="entry name" value="EF_Hand_1_Ca_BS"/>
</dbReference>
<accession>A0A495J0X7</accession>
<reference evidence="10 11" key="1">
    <citation type="submission" date="2018-10" db="EMBL/GenBank/DDBJ databases">
        <title>Genomic Encyclopedia of Archaeal and Bacterial Type Strains, Phase II (KMG-II): from individual species to whole genera.</title>
        <authorList>
            <person name="Goeker M."/>
        </authorList>
    </citation>
    <scope>NUCLEOTIDE SEQUENCE [LARGE SCALE GENOMIC DNA]</scope>
    <source>
        <strain evidence="10 11">DSM 18602</strain>
    </source>
</reference>
<dbReference type="EMBL" id="RBKU01000001">
    <property type="protein sequence ID" value="RKR81964.1"/>
    <property type="molecule type" value="Genomic_DNA"/>
</dbReference>
<evidence type="ECO:0000256" key="1">
    <source>
        <dbReference type="ARBA" id="ARBA00004571"/>
    </source>
</evidence>
<dbReference type="SUPFAM" id="SSF56935">
    <property type="entry name" value="Porins"/>
    <property type="match status" value="1"/>
</dbReference>
<evidence type="ECO:0000259" key="9">
    <source>
        <dbReference type="Pfam" id="PF07715"/>
    </source>
</evidence>
<dbReference type="PROSITE" id="PS00018">
    <property type="entry name" value="EF_HAND_1"/>
    <property type="match status" value="1"/>
</dbReference>
<name>A0A495J0X7_9SPHI</name>
<comment type="similarity">
    <text evidence="7">Belongs to the TonB-dependent receptor family.</text>
</comment>
<dbReference type="GO" id="GO:0009279">
    <property type="term" value="C:cell outer membrane"/>
    <property type="evidence" value="ECO:0007669"/>
    <property type="project" value="UniProtKB-SubCell"/>
</dbReference>
<dbReference type="InterPro" id="IPR023996">
    <property type="entry name" value="TonB-dep_OMP_SusC/RagA"/>
</dbReference>
<dbReference type="InterPro" id="IPR008969">
    <property type="entry name" value="CarboxyPept-like_regulatory"/>
</dbReference>
<dbReference type="Proteomes" id="UP000268007">
    <property type="component" value="Unassembled WGS sequence"/>
</dbReference>
<dbReference type="SUPFAM" id="SSF49464">
    <property type="entry name" value="Carboxypeptidase regulatory domain-like"/>
    <property type="match status" value="1"/>
</dbReference>
<dbReference type="InterPro" id="IPR039426">
    <property type="entry name" value="TonB-dep_rcpt-like"/>
</dbReference>
<evidence type="ECO:0000313" key="11">
    <source>
        <dbReference type="Proteomes" id="UP000268007"/>
    </source>
</evidence>
<dbReference type="PROSITE" id="PS52016">
    <property type="entry name" value="TONB_DEPENDENT_REC_3"/>
    <property type="match status" value="1"/>
</dbReference>
<feature type="chain" id="PRO_5019867826" evidence="8">
    <location>
        <begin position="25"/>
        <end position="1013"/>
    </location>
</feature>
<keyword evidence="11" id="KW-1185">Reference proteome</keyword>
<dbReference type="Gene3D" id="2.170.130.10">
    <property type="entry name" value="TonB-dependent receptor, plug domain"/>
    <property type="match status" value="1"/>
</dbReference>
<keyword evidence="3 7" id="KW-1134">Transmembrane beta strand</keyword>
<dbReference type="Pfam" id="PF13715">
    <property type="entry name" value="CarbopepD_reg_2"/>
    <property type="match status" value="1"/>
</dbReference>
<dbReference type="InterPro" id="IPR036942">
    <property type="entry name" value="Beta-barrel_TonB_sf"/>
</dbReference>
<evidence type="ECO:0000256" key="8">
    <source>
        <dbReference type="SAM" id="SignalP"/>
    </source>
</evidence>
<dbReference type="InterPro" id="IPR037066">
    <property type="entry name" value="Plug_dom_sf"/>
</dbReference>
<keyword evidence="2 7" id="KW-0813">Transport</keyword>
<sequence length="1013" mass="111915">MKLSKLKYILCGLFLWLSIVQVHGQSPDEQTMVTGKVVNENNDPLPGVKVYIQEGKAGKSVNTDGEGKFYMKCTSSDVFVFKMQGYLTLTKPATEINETRIKLIKALIDAGDDDDVYIPFGVRKRRQISASISTVRGDELPQIPSSSLNNVLTGRLSGLLISANGSQQPGMDISSFLIRGRSSYNNSQDPLILVDGAERDFRSMDLNEIESVSVLKDAGTLAWYGMYAANGVVYVKTKRGNATSTKVTFDAQGGAQKALQITQPLNSYTYATLFNQGLANSGNTAKYDATALNAYQTGSDPYNYPTNNFVRDFTRNIAPTQRYVATVSGGNSFVKFYTLLSYFNQGGIYKGGTNNLYDANTNFERYNLRTNLDLHVNKNLDVSLDIGGRIFNLRFPQVGTGTFLNTIYSTPPNAFPVLNADGSYGGTSLFQKNNPLAMLSAAGVSTDLTRNMLTSISAKQKMNGILDGLSFNIFYSYDITGLYRSGFDQNYEVYDQTGARFGTASIAKYSANTFSGNIRKNELWAGFDYDHNFGKNGFNISTRASQATYATYGSLPNDREGWSNRISYNYSQRYFLELTGTVSGSESFMPGKRFGFFPAASAGWIISDEKFLKNVNFLSFLKLRASYGLVGNDALTTLVRRFAFIDSYNRSATGYNFGTSYTAVGGTSENALANPDLTWEKAYKSSVGFDAKFFKESLSISTDYFYEDRKDLLTTPLYPSILGRNLVQSNDGEASYKGVEINANYKTKFGKVDFNIFGNYTYNTSKIIAINEGAGLPDYQKVNGHPIASVVQGTSNVRNFLQSDGIFQSQAQIDASPIQRFSATVRPGDIKYKDINNDGVIDNLDFVATDYNYVPSAYYGFGFSAAYQNFDFSAFFQGTSGSTISVQNIINSGNANNGYLNQFSVDSWTPANPTASYPRLLQADRGNNTQNSDFWLRSGDYLRLKNVEIGYSLPASLIKRAKLSQVRFYISGLNMLTFDKLGSLNIDPEVPEAGYNSSYPLMKVYSFGLNLKF</sequence>
<evidence type="ECO:0000256" key="3">
    <source>
        <dbReference type="ARBA" id="ARBA00022452"/>
    </source>
</evidence>
<dbReference type="Pfam" id="PF07715">
    <property type="entry name" value="Plug"/>
    <property type="match status" value="1"/>
</dbReference>
<gene>
    <name evidence="10" type="ORF">BDD43_2126</name>
</gene>
<evidence type="ECO:0000256" key="7">
    <source>
        <dbReference type="PROSITE-ProRule" id="PRU01360"/>
    </source>
</evidence>
<dbReference type="RefSeq" id="WP_121197613.1">
    <property type="nucleotide sequence ID" value="NZ_RBKU01000001.1"/>
</dbReference>
<feature type="domain" description="TonB-dependent receptor plug" evidence="9">
    <location>
        <begin position="125"/>
        <end position="232"/>
    </location>
</feature>
<keyword evidence="8" id="KW-0732">Signal</keyword>
<dbReference type="InterPro" id="IPR012910">
    <property type="entry name" value="Plug_dom"/>
</dbReference>
<dbReference type="OrthoDB" id="9768177at2"/>
<evidence type="ECO:0000256" key="5">
    <source>
        <dbReference type="ARBA" id="ARBA00023136"/>
    </source>
</evidence>
<keyword evidence="5 7" id="KW-0472">Membrane</keyword>
<evidence type="ECO:0000256" key="6">
    <source>
        <dbReference type="ARBA" id="ARBA00023237"/>
    </source>
</evidence>